<dbReference type="EMBL" id="CP002159">
    <property type="protein sequence ID" value="ADL55070.1"/>
    <property type="molecule type" value="Genomic_DNA"/>
</dbReference>
<protein>
    <recommendedName>
        <fullName evidence="3">ATP-grasp domain-containing protein</fullName>
    </recommendedName>
</protein>
<keyword evidence="2" id="KW-1185">Reference proteome</keyword>
<dbReference type="STRING" id="395494.Galf_1040"/>
<dbReference type="HOGENOM" id="CLU_685016_0_0_4"/>
<evidence type="ECO:0008006" key="3">
    <source>
        <dbReference type="Google" id="ProtNLM"/>
    </source>
</evidence>
<accession>D9SEX3</accession>
<name>D9SEX3_GALCS</name>
<dbReference type="SUPFAM" id="SSF56059">
    <property type="entry name" value="Glutathione synthetase ATP-binding domain-like"/>
    <property type="match status" value="1"/>
</dbReference>
<dbReference type="Proteomes" id="UP000001235">
    <property type="component" value="Chromosome"/>
</dbReference>
<dbReference type="KEGG" id="gca:Galf_1040"/>
<dbReference type="eggNOG" id="COG0189">
    <property type="taxonomic scope" value="Bacteria"/>
</dbReference>
<evidence type="ECO:0000313" key="1">
    <source>
        <dbReference type="EMBL" id="ADL55070.1"/>
    </source>
</evidence>
<evidence type="ECO:0000313" key="2">
    <source>
        <dbReference type="Proteomes" id="UP000001235"/>
    </source>
</evidence>
<proteinExistence type="predicted"/>
<dbReference type="AlphaFoldDB" id="D9SEX3"/>
<gene>
    <name evidence="1" type="ordered locus">Galf_1040</name>
</gene>
<reference evidence="1 2" key="1">
    <citation type="submission" date="2010-08" db="EMBL/GenBank/DDBJ databases">
        <title>Complete sequence of Gallionella capsiferriformans ES-2.</title>
        <authorList>
            <consortium name="US DOE Joint Genome Institute"/>
            <person name="Lucas S."/>
            <person name="Copeland A."/>
            <person name="Lapidus A."/>
            <person name="Cheng J.-F."/>
            <person name="Bruce D."/>
            <person name="Goodwin L."/>
            <person name="Pitluck S."/>
            <person name="Chertkov O."/>
            <person name="Davenport K.W."/>
            <person name="Detter J.C."/>
            <person name="Han C."/>
            <person name="Tapia R."/>
            <person name="Land M."/>
            <person name="Hauser L."/>
            <person name="Chang Y.-J."/>
            <person name="Jeffries C."/>
            <person name="Kyrpides N."/>
            <person name="Ivanova N."/>
            <person name="Mikhailova N."/>
            <person name="Shelobolina E.S."/>
            <person name="Picardal F."/>
            <person name="Roden E."/>
            <person name="Emerson D."/>
            <person name="Woyke T."/>
        </authorList>
    </citation>
    <scope>NUCLEOTIDE SEQUENCE [LARGE SCALE GENOMIC DNA]</scope>
    <source>
        <strain evidence="1 2">ES-2</strain>
    </source>
</reference>
<dbReference type="RefSeq" id="WP_013293010.1">
    <property type="nucleotide sequence ID" value="NC_014394.1"/>
</dbReference>
<dbReference type="OrthoDB" id="5297883at2"/>
<organism evidence="1 2">
    <name type="scientific">Gallionella capsiferriformans (strain ES-2)</name>
    <name type="common">Gallionella ferruginea capsiferriformans (strain ES-2)</name>
    <dbReference type="NCBI Taxonomy" id="395494"/>
    <lineage>
        <taxon>Bacteria</taxon>
        <taxon>Pseudomonadati</taxon>
        <taxon>Pseudomonadota</taxon>
        <taxon>Betaproteobacteria</taxon>
        <taxon>Nitrosomonadales</taxon>
        <taxon>Gallionellaceae</taxon>
        <taxon>Gallionella</taxon>
    </lineage>
</organism>
<sequence>MPDRLNKDEQLIGLAHLMRMATSGEDLGPLGTALIARAGVDPRTANAYALMDLSTVLQLRGNRELALEMQFQAVLQQQVYSVSSRDTRPACIRLLAVMGLGDLMANSPLELLLEELDVELNLVYVTPELDFPAVLPPHDVLFIAIAESRQNLILLEKIRRAVEHWPCPVLNRPERIARLSRDQNSALLSGISGVEMPATLILSRDVLQRISCGELMMPGVLGDGDFPVIVRPVDSHAGKGLEKLDDAAALGGYLAQMAQDEFYVSRFVDYRSIDGQYRKYRIVLIEGAPYVCHMGISDHWMIHYLNAGMAESAEKRAEEARFMAQFDDEFALRHAGAFGAINERAGLDYLGVDCAETADGRLLIFEIDSCMIVHAIDPVDTFPYKQPQMHKVFAAFRQMLLHAAGKH</sequence>